<dbReference type="InParanoid" id="A0A7M7T533"/>
<dbReference type="InterPro" id="IPR051085">
    <property type="entry name" value="MB_O-acyltransferase"/>
</dbReference>
<evidence type="ECO:0000313" key="8">
    <source>
        <dbReference type="Proteomes" id="UP000007110"/>
    </source>
</evidence>
<dbReference type="GO" id="GO:0016020">
    <property type="term" value="C:membrane"/>
    <property type="evidence" value="ECO:0007669"/>
    <property type="project" value="UniProtKB-SubCell"/>
</dbReference>
<feature type="transmembrane region" description="Helical" evidence="6">
    <location>
        <begin position="41"/>
        <end position="60"/>
    </location>
</feature>
<evidence type="ECO:0000256" key="1">
    <source>
        <dbReference type="ARBA" id="ARBA00004141"/>
    </source>
</evidence>
<dbReference type="Pfam" id="PF03062">
    <property type="entry name" value="MBOAT"/>
    <property type="match status" value="1"/>
</dbReference>
<comment type="subcellular location">
    <subcellularLocation>
        <location evidence="1">Membrane</location>
        <topology evidence="1">Multi-pass membrane protein</topology>
    </subcellularLocation>
</comment>
<dbReference type="PANTHER" id="PTHR13285:SF18">
    <property type="entry name" value="PROTEIN-CYSTEINE N-PALMITOYLTRANSFERASE RASP"/>
    <property type="match status" value="1"/>
</dbReference>
<feature type="transmembrane region" description="Helical" evidence="6">
    <location>
        <begin position="468"/>
        <end position="486"/>
    </location>
</feature>
<dbReference type="Proteomes" id="UP000007110">
    <property type="component" value="Unassembled WGS sequence"/>
</dbReference>
<reference evidence="7" key="2">
    <citation type="submission" date="2021-01" db="UniProtKB">
        <authorList>
            <consortium name="EnsemblMetazoa"/>
        </authorList>
    </citation>
    <scope>IDENTIFICATION</scope>
</reference>
<feature type="transmembrane region" description="Helical" evidence="6">
    <location>
        <begin position="316"/>
        <end position="337"/>
    </location>
</feature>
<dbReference type="CTD" id="55733"/>
<evidence type="ECO:0000256" key="2">
    <source>
        <dbReference type="ARBA" id="ARBA00022692"/>
    </source>
</evidence>
<evidence type="ECO:0000256" key="5">
    <source>
        <dbReference type="ARBA" id="ARBA00038268"/>
    </source>
</evidence>
<evidence type="ECO:0000313" key="7">
    <source>
        <dbReference type="EnsemblMetazoa" id="XP_030854461"/>
    </source>
</evidence>
<dbReference type="EnsemblMetazoa" id="XM_030998601">
    <property type="protein sequence ID" value="XP_030854461"/>
    <property type="gene ID" value="LOC592866"/>
</dbReference>
<feature type="transmembrane region" description="Helical" evidence="6">
    <location>
        <begin position="240"/>
        <end position="263"/>
    </location>
</feature>
<dbReference type="GO" id="GO:0016409">
    <property type="term" value="F:palmitoyltransferase activity"/>
    <property type="evidence" value="ECO:0000318"/>
    <property type="project" value="GO_Central"/>
</dbReference>
<feature type="transmembrane region" description="Helical" evidence="6">
    <location>
        <begin position="131"/>
        <end position="152"/>
    </location>
</feature>
<keyword evidence="4 6" id="KW-0472">Membrane</keyword>
<feature type="transmembrane region" description="Helical" evidence="6">
    <location>
        <begin position="100"/>
        <end position="124"/>
    </location>
</feature>
<dbReference type="GO" id="GO:0005783">
    <property type="term" value="C:endoplasmic reticulum"/>
    <property type="evidence" value="ECO:0000318"/>
    <property type="project" value="GO_Central"/>
</dbReference>
<accession>A0A7M7T533</accession>
<dbReference type="OrthoDB" id="420606at2759"/>
<feature type="transmembrane region" description="Helical" evidence="6">
    <location>
        <begin position="506"/>
        <end position="525"/>
    </location>
</feature>
<dbReference type="OMA" id="AWAQTYT"/>
<evidence type="ECO:0000256" key="6">
    <source>
        <dbReference type="SAM" id="Phobius"/>
    </source>
</evidence>
<dbReference type="InterPro" id="IPR004299">
    <property type="entry name" value="MBOAT_fam"/>
</dbReference>
<feature type="transmembrane region" description="Helical" evidence="6">
    <location>
        <begin position="427"/>
        <end position="447"/>
    </location>
</feature>
<evidence type="ECO:0000256" key="4">
    <source>
        <dbReference type="ARBA" id="ARBA00023136"/>
    </source>
</evidence>
<dbReference type="GeneID" id="592866"/>
<keyword evidence="2 6" id="KW-0812">Transmembrane</keyword>
<evidence type="ECO:0008006" key="9">
    <source>
        <dbReference type="Google" id="ProtNLM"/>
    </source>
</evidence>
<evidence type="ECO:0000256" key="3">
    <source>
        <dbReference type="ARBA" id="ARBA00022989"/>
    </source>
</evidence>
<comment type="similarity">
    <text evidence="5">Belongs to the membrane-bound acyltransferase family. HHAT subfamily.</text>
</comment>
<proteinExistence type="inferred from homology"/>
<keyword evidence="3 6" id="KW-1133">Transmembrane helix</keyword>
<feature type="transmembrane region" description="Helical" evidence="6">
    <location>
        <begin position="158"/>
        <end position="180"/>
    </location>
</feature>
<reference evidence="8" key="1">
    <citation type="submission" date="2015-02" db="EMBL/GenBank/DDBJ databases">
        <title>Genome sequencing for Strongylocentrotus purpuratus.</title>
        <authorList>
            <person name="Murali S."/>
            <person name="Liu Y."/>
            <person name="Vee V."/>
            <person name="English A."/>
            <person name="Wang M."/>
            <person name="Skinner E."/>
            <person name="Han Y."/>
            <person name="Muzny D.M."/>
            <person name="Worley K.C."/>
            <person name="Gibbs R.A."/>
        </authorList>
    </citation>
    <scope>NUCLEOTIDE SEQUENCE</scope>
</reference>
<feature type="transmembrane region" description="Helical" evidence="6">
    <location>
        <begin position="402"/>
        <end position="421"/>
    </location>
</feature>
<dbReference type="RefSeq" id="XP_030854461.1">
    <property type="nucleotide sequence ID" value="XM_030998601.1"/>
</dbReference>
<dbReference type="PANTHER" id="PTHR13285">
    <property type="entry name" value="ACYLTRANSFERASE"/>
    <property type="match status" value="1"/>
</dbReference>
<dbReference type="FunCoup" id="A0A7M7T533">
    <property type="interactions" value="375"/>
</dbReference>
<dbReference type="RefSeq" id="XP_030854460.1">
    <property type="nucleotide sequence ID" value="XM_030998600.1"/>
</dbReference>
<keyword evidence="8" id="KW-1185">Reference proteome</keyword>
<dbReference type="KEGG" id="spu:592866"/>
<protein>
    <recommendedName>
        <fullName evidence="9">Protein-cysteine N-palmitoyltransferase Rasp</fullName>
    </recommendedName>
</protein>
<name>A0A7M7T533_STRPU</name>
<organism evidence="7 8">
    <name type="scientific">Strongylocentrotus purpuratus</name>
    <name type="common">Purple sea urchin</name>
    <dbReference type="NCBI Taxonomy" id="7668"/>
    <lineage>
        <taxon>Eukaryota</taxon>
        <taxon>Metazoa</taxon>
        <taxon>Echinodermata</taxon>
        <taxon>Eleutherozoa</taxon>
        <taxon>Echinozoa</taxon>
        <taxon>Echinoidea</taxon>
        <taxon>Euechinoidea</taxon>
        <taxon>Echinacea</taxon>
        <taxon>Camarodonta</taxon>
        <taxon>Echinidea</taxon>
        <taxon>Strongylocentrotidae</taxon>
        <taxon>Strongylocentrotus</taxon>
    </lineage>
</organism>
<dbReference type="AlphaFoldDB" id="A0A7M7T533"/>
<dbReference type="EnsemblMetazoa" id="XM_030998600">
    <property type="protein sequence ID" value="XP_030854460"/>
    <property type="gene ID" value="LOC592866"/>
</dbReference>
<sequence>MLRHRNQAPLQGEDEAPKTTPSPIIARYVSKEYAPLPLLEVFIYAAFIITVFSRAFFAVYEASKEYKDVLYSFNFEEGWYIFWHKDKDIGDFEWTHWRNIFFSPGVLVVMVLHAALGRIVGYVYPKYRTSFLLCFAVVSIYLFVGLRLLLYFLCHSLLMYTVTCTASMSTVWCIVLMQIASINLDFFLRFQRYIFTDEDDLNMMVFTLAMCTLRHISFAYEFCHFHSTPVARRPNEKQYWGILDFLLYIYYLPLFFGGPVLTYDKFSRQINLSIHMLNSVEWKHILKELFRYIFWAMFIETVLHFLYFPAFHQRPFLLNSMSLWAVGGLALCQLLFFQMKYTVMYGLPRVHAMFDHINAPLPPVCILGMYLFQDFWRYFDRGLHSLLVRCIYIPLGGSKRGFVWQIMASICCFSFVCFWHGADKHLVYWAIFNCVGLQMEVLVGKIAHWTCLNNLLLRYLSGAMYRRLIALLLTPNYMCLALSNLIFLCGNDISYSYYNNLIWNGWPNTCLATFFTFYCTIQLIMSINSKYGKDFMCNKFYYRTW</sequence>
<feature type="transmembrane region" description="Helical" evidence="6">
    <location>
        <begin position="292"/>
        <end position="310"/>
    </location>
</feature>